<name>A0A8T1U8U0_9STRA</name>
<dbReference type="AlphaFoldDB" id="A0A8T1U8U0"/>
<comment type="caution">
    <text evidence="1">The sequence shown here is derived from an EMBL/GenBank/DDBJ whole genome shotgun (WGS) entry which is preliminary data.</text>
</comment>
<evidence type="ECO:0000313" key="1">
    <source>
        <dbReference type="EMBL" id="KAG6955291.1"/>
    </source>
</evidence>
<proteinExistence type="predicted"/>
<accession>A0A8T1U8U0</accession>
<reference evidence="1" key="1">
    <citation type="submission" date="2021-01" db="EMBL/GenBank/DDBJ databases">
        <title>Phytophthora aleatoria, a newly-described species from Pinus radiata is distinct from Phytophthora cactorum isolates based on comparative genomics.</title>
        <authorList>
            <person name="Mcdougal R."/>
            <person name="Panda P."/>
            <person name="Williams N."/>
            <person name="Studholme D.J."/>
        </authorList>
    </citation>
    <scope>NUCLEOTIDE SEQUENCE</scope>
    <source>
        <strain evidence="1">NZFS 3830</strain>
    </source>
</reference>
<organism evidence="1 2">
    <name type="scientific">Phytophthora cactorum</name>
    <dbReference type="NCBI Taxonomy" id="29920"/>
    <lineage>
        <taxon>Eukaryota</taxon>
        <taxon>Sar</taxon>
        <taxon>Stramenopiles</taxon>
        <taxon>Oomycota</taxon>
        <taxon>Peronosporomycetes</taxon>
        <taxon>Peronosporales</taxon>
        <taxon>Peronosporaceae</taxon>
        <taxon>Phytophthora</taxon>
    </lineage>
</organism>
<dbReference type="OrthoDB" id="129223at2759"/>
<dbReference type="Proteomes" id="UP000688947">
    <property type="component" value="Unassembled WGS sequence"/>
</dbReference>
<sequence>MLLWSSRMKYCTGTMDHQRFRQRSRLRCMVSMKDNARTLYMPLWDVAELVAAIDLLKTSIPGETIERRFAIFGGVARGCITLNEAVVSRRIRELQREINDIDSLYVGMANLKML</sequence>
<protein>
    <submittedName>
        <fullName evidence="1">Uncharacterized protein</fullName>
    </submittedName>
</protein>
<dbReference type="EMBL" id="JAENGZ010000687">
    <property type="protein sequence ID" value="KAG6955291.1"/>
    <property type="molecule type" value="Genomic_DNA"/>
</dbReference>
<evidence type="ECO:0000313" key="2">
    <source>
        <dbReference type="Proteomes" id="UP000688947"/>
    </source>
</evidence>
<gene>
    <name evidence="1" type="ORF">JG687_00011312</name>
</gene>